<dbReference type="RefSeq" id="WP_027447249.1">
    <property type="nucleotide sequence ID" value="NZ_AULJ01000054.1"/>
</dbReference>
<proteinExistence type="inferred from homology"/>
<feature type="transmembrane region" description="Helical" evidence="13">
    <location>
        <begin position="286"/>
        <end position="307"/>
    </location>
</feature>
<feature type="transmembrane region" description="Helical" evidence="13">
    <location>
        <begin position="202"/>
        <end position="222"/>
    </location>
</feature>
<organism evidence="14 15">
    <name type="scientific">Pontibacillus marinus BH030004 = DSM 16465</name>
    <dbReference type="NCBI Taxonomy" id="1385511"/>
    <lineage>
        <taxon>Bacteria</taxon>
        <taxon>Bacillati</taxon>
        <taxon>Bacillota</taxon>
        <taxon>Bacilli</taxon>
        <taxon>Bacillales</taxon>
        <taxon>Bacillaceae</taxon>
        <taxon>Pontibacillus</taxon>
    </lineage>
</organism>
<keyword evidence="6" id="KW-0050">Antiport</keyword>
<evidence type="ECO:0000256" key="4">
    <source>
        <dbReference type="ARBA" id="ARBA00020268"/>
    </source>
</evidence>
<dbReference type="eggNOG" id="COG0534">
    <property type="taxonomic scope" value="Bacteria"/>
</dbReference>
<dbReference type="STRING" id="1385511.GCA_000425225_03722"/>
<keyword evidence="8 13" id="KW-0812">Transmembrane</keyword>
<dbReference type="Proteomes" id="UP000030403">
    <property type="component" value="Unassembled WGS sequence"/>
</dbReference>
<keyword evidence="10" id="KW-0406">Ion transport</keyword>
<accession>A0A0A5FVP2</accession>
<dbReference type="AlphaFoldDB" id="A0A0A5FVP2"/>
<evidence type="ECO:0000313" key="15">
    <source>
        <dbReference type="Proteomes" id="UP000030403"/>
    </source>
</evidence>
<keyword evidence="15" id="KW-1185">Reference proteome</keyword>
<comment type="function">
    <text evidence="1">Multidrug efflux pump.</text>
</comment>
<feature type="transmembrane region" description="Helical" evidence="13">
    <location>
        <begin position="319"/>
        <end position="339"/>
    </location>
</feature>
<dbReference type="NCBIfam" id="TIGR00797">
    <property type="entry name" value="matE"/>
    <property type="match status" value="1"/>
</dbReference>
<evidence type="ECO:0000256" key="3">
    <source>
        <dbReference type="ARBA" id="ARBA00010199"/>
    </source>
</evidence>
<keyword evidence="9 13" id="KW-1133">Transmembrane helix</keyword>
<keyword evidence="11 13" id="KW-0472">Membrane</keyword>
<evidence type="ECO:0000256" key="9">
    <source>
        <dbReference type="ARBA" id="ARBA00022989"/>
    </source>
</evidence>
<evidence type="ECO:0000256" key="11">
    <source>
        <dbReference type="ARBA" id="ARBA00023136"/>
    </source>
</evidence>
<dbReference type="GO" id="GO:0015297">
    <property type="term" value="F:antiporter activity"/>
    <property type="evidence" value="ECO:0007669"/>
    <property type="project" value="UniProtKB-KW"/>
</dbReference>
<feature type="transmembrane region" description="Helical" evidence="13">
    <location>
        <begin position="389"/>
        <end position="412"/>
    </location>
</feature>
<feature type="transmembrane region" description="Helical" evidence="13">
    <location>
        <begin position="418"/>
        <end position="440"/>
    </location>
</feature>
<dbReference type="EMBL" id="AVPF01000072">
    <property type="protein sequence ID" value="KGX83979.1"/>
    <property type="molecule type" value="Genomic_DNA"/>
</dbReference>
<feature type="transmembrane region" description="Helical" evidence="13">
    <location>
        <begin position="162"/>
        <end position="182"/>
    </location>
</feature>
<dbReference type="GO" id="GO:0005886">
    <property type="term" value="C:plasma membrane"/>
    <property type="evidence" value="ECO:0007669"/>
    <property type="project" value="UniProtKB-SubCell"/>
</dbReference>
<dbReference type="InterPro" id="IPR002528">
    <property type="entry name" value="MATE_fam"/>
</dbReference>
<evidence type="ECO:0000256" key="7">
    <source>
        <dbReference type="ARBA" id="ARBA00022475"/>
    </source>
</evidence>
<evidence type="ECO:0000256" key="8">
    <source>
        <dbReference type="ARBA" id="ARBA00022692"/>
    </source>
</evidence>
<dbReference type="PANTHER" id="PTHR43298:SF2">
    <property type="entry name" value="FMN_FAD EXPORTER YEEO-RELATED"/>
    <property type="match status" value="1"/>
</dbReference>
<feature type="transmembrane region" description="Helical" evidence="13">
    <location>
        <begin position="132"/>
        <end position="150"/>
    </location>
</feature>
<name>A0A0A5FVP2_9BACI</name>
<dbReference type="PIRSF" id="PIRSF006603">
    <property type="entry name" value="DinF"/>
    <property type="match status" value="1"/>
</dbReference>
<evidence type="ECO:0000256" key="2">
    <source>
        <dbReference type="ARBA" id="ARBA00004651"/>
    </source>
</evidence>
<feature type="transmembrane region" description="Helical" evidence="13">
    <location>
        <begin position="95"/>
        <end position="112"/>
    </location>
</feature>
<evidence type="ECO:0000256" key="5">
    <source>
        <dbReference type="ARBA" id="ARBA00022448"/>
    </source>
</evidence>
<dbReference type="OrthoDB" id="9780160at2"/>
<comment type="subcellular location">
    <subcellularLocation>
        <location evidence="2">Cell membrane</location>
        <topology evidence="2">Multi-pass membrane protein</topology>
    </subcellularLocation>
</comment>
<protein>
    <recommendedName>
        <fullName evidence="4">Probable multidrug resistance protein NorM</fullName>
    </recommendedName>
    <alternativeName>
        <fullName evidence="12">Multidrug-efflux transporter</fullName>
    </alternativeName>
</protein>
<evidence type="ECO:0000256" key="6">
    <source>
        <dbReference type="ARBA" id="ARBA00022449"/>
    </source>
</evidence>
<evidence type="ECO:0000256" key="1">
    <source>
        <dbReference type="ARBA" id="ARBA00003408"/>
    </source>
</evidence>
<dbReference type="CDD" id="cd13131">
    <property type="entry name" value="MATE_NorM_like"/>
    <property type="match status" value="1"/>
</dbReference>
<dbReference type="GO" id="GO:0006811">
    <property type="term" value="P:monoatomic ion transport"/>
    <property type="evidence" value="ECO:0007669"/>
    <property type="project" value="UniProtKB-KW"/>
</dbReference>
<comment type="similarity">
    <text evidence="3">Belongs to the multi antimicrobial extrusion (MATE) (TC 2.A.66.1) family.</text>
</comment>
<comment type="caution">
    <text evidence="14">The sequence shown here is derived from an EMBL/GenBank/DDBJ whole genome shotgun (WGS) entry which is preliminary data.</text>
</comment>
<dbReference type="GO" id="GO:0042910">
    <property type="term" value="F:xenobiotic transmembrane transporter activity"/>
    <property type="evidence" value="ECO:0007669"/>
    <property type="project" value="InterPro"/>
</dbReference>
<feature type="transmembrane region" description="Helical" evidence="13">
    <location>
        <begin position="242"/>
        <end position="266"/>
    </location>
</feature>
<evidence type="ECO:0000313" key="14">
    <source>
        <dbReference type="EMBL" id="KGX83979.1"/>
    </source>
</evidence>
<dbReference type="Pfam" id="PF01554">
    <property type="entry name" value="MatE"/>
    <property type="match status" value="2"/>
</dbReference>
<keyword evidence="5" id="KW-0813">Transport</keyword>
<keyword evidence="7" id="KW-1003">Cell membrane</keyword>
<evidence type="ECO:0000256" key="10">
    <source>
        <dbReference type="ARBA" id="ARBA00023065"/>
    </source>
</evidence>
<gene>
    <name evidence="14" type="ORF">N783_20210</name>
</gene>
<evidence type="ECO:0000256" key="12">
    <source>
        <dbReference type="ARBA" id="ARBA00031636"/>
    </source>
</evidence>
<dbReference type="InterPro" id="IPR050222">
    <property type="entry name" value="MATE_MdtK"/>
</dbReference>
<feature type="transmembrane region" description="Helical" evidence="13">
    <location>
        <begin position="54"/>
        <end position="75"/>
    </location>
</feature>
<dbReference type="InterPro" id="IPR048279">
    <property type="entry name" value="MdtK-like"/>
</dbReference>
<dbReference type="PANTHER" id="PTHR43298">
    <property type="entry name" value="MULTIDRUG RESISTANCE PROTEIN NORM-RELATED"/>
    <property type="match status" value="1"/>
</dbReference>
<sequence>MYKTDSIQQKMKLFLLILFPILITQLGMYAMNFFDTVMSGKAGAEDLAGVAIGSSLWVPIFTGVNGILMALSPIVAQLSGADKKEDVPHAVQQGLYLSIAMAVIVMIIGYFLLDPLLAMMDLEQDVRSIAKFYLVALSTGIIPLFIFNLLRCFIDALGHTRITMIIILLSLPINIVSNYAFIFGKLGMPALGGVGAGVASAITYWISCFIIVGVTWKVRPFASYSIFTQMKKPYFKTWWEQLKIGVPIGFAIFFEVSIFAAVTLFMSAYDTATIAAHQAAINFASFLYMIPLSISMALTIAVGFEAGGNRDRDARQYSFMGIIIAVGMAILGGVAIYAFDDPVARMYSDQTVVIEMTKHFLFYAIFFQLADAFGAPLQGALRGYKDVNITLVMAFISYWIIGLPSGYLFANFTSFGPAGYWMGLIIGLSAGALTLLFRLISIQKQK</sequence>
<reference evidence="14 15" key="1">
    <citation type="submission" date="2013-08" db="EMBL/GenBank/DDBJ databases">
        <authorList>
            <person name="Huang J."/>
            <person name="Wang G."/>
        </authorList>
    </citation>
    <scope>NUCLEOTIDE SEQUENCE [LARGE SCALE GENOMIC DNA]</scope>
    <source>
        <strain evidence="14 15">BH030004</strain>
    </source>
</reference>
<evidence type="ECO:0000256" key="13">
    <source>
        <dbReference type="SAM" id="Phobius"/>
    </source>
</evidence>
<feature type="transmembrane region" description="Helical" evidence="13">
    <location>
        <begin position="359"/>
        <end position="377"/>
    </location>
</feature>